<name>A0ABP9PU74_9PSEU</name>
<dbReference type="RefSeq" id="WP_221499070.1">
    <property type="nucleotide sequence ID" value="NZ_BAABJP010000007.1"/>
</dbReference>
<evidence type="ECO:0008006" key="3">
    <source>
        <dbReference type="Google" id="ProtNLM"/>
    </source>
</evidence>
<reference evidence="2" key="1">
    <citation type="journal article" date="2019" name="Int. J. Syst. Evol. Microbiol.">
        <title>The Global Catalogue of Microorganisms (GCM) 10K type strain sequencing project: providing services to taxonomists for standard genome sequencing and annotation.</title>
        <authorList>
            <consortium name="The Broad Institute Genomics Platform"/>
            <consortium name="The Broad Institute Genome Sequencing Center for Infectious Disease"/>
            <person name="Wu L."/>
            <person name="Ma J."/>
        </authorList>
    </citation>
    <scope>NUCLEOTIDE SEQUENCE [LARGE SCALE GENOMIC DNA]</scope>
    <source>
        <strain evidence="2">JCM 18303</strain>
    </source>
</reference>
<protein>
    <recommendedName>
        <fullName evidence="3">CopG family transcriptional regulator</fullName>
    </recommendedName>
</protein>
<dbReference type="EMBL" id="BAABJP010000007">
    <property type="protein sequence ID" value="GAA5152194.1"/>
    <property type="molecule type" value="Genomic_DNA"/>
</dbReference>
<organism evidence="1 2">
    <name type="scientific">Pseudonocardia eucalypti</name>
    <dbReference type="NCBI Taxonomy" id="648755"/>
    <lineage>
        <taxon>Bacteria</taxon>
        <taxon>Bacillati</taxon>
        <taxon>Actinomycetota</taxon>
        <taxon>Actinomycetes</taxon>
        <taxon>Pseudonocardiales</taxon>
        <taxon>Pseudonocardiaceae</taxon>
        <taxon>Pseudonocardia</taxon>
    </lineage>
</organism>
<proteinExistence type="predicted"/>
<accession>A0ABP9PU74</accession>
<gene>
    <name evidence="1" type="ORF">GCM10023321_20490</name>
</gene>
<evidence type="ECO:0000313" key="2">
    <source>
        <dbReference type="Proteomes" id="UP001428817"/>
    </source>
</evidence>
<sequence>MITQTDDVAAALAEAKRRWPDLSDTELLYRLIAEGYQAMRRDPEARRARILAGAGALAGTYEPGYLEKLREDWPE</sequence>
<dbReference type="Proteomes" id="UP001428817">
    <property type="component" value="Unassembled WGS sequence"/>
</dbReference>
<comment type="caution">
    <text evidence="1">The sequence shown here is derived from an EMBL/GenBank/DDBJ whole genome shotgun (WGS) entry which is preliminary data.</text>
</comment>
<evidence type="ECO:0000313" key="1">
    <source>
        <dbReference type="EMBL" id="GAA5152194.1"/>
    </source>
</evidence>
<keyword evidence="2" id="KW-1185">Reference proteome</keyword>